<keyword evidence="4" id="KW-1185">Reference proteome</keyword>
<dbReference type="PANTHER" id="PTHR45947">
    <property type="entry name" value="SULFOQUINOVOSYL TRANSFERASE SQD2"/>
    <property type="match status" value="1"/>
</dbReference>
<evidence type="ECO:0000259" key="2">
    <source>
        <dbReference type="Pfam" id="PF13439"/>
    </source>
</evidence>
<dbReference type="GO" id="GO:0016757">
    <property type="term" value="F:glycosyltransferase activity"/>
    <property type="evidence" value="ECO:0007669"/>
    <property type="project" value="InterPro"/>
</dbReference>
<evidence type="ECO:0000259" key="1">
    <source>
        <dbReference type="Pfam" id="PF00534"/>
    </source>
</evidence>
<keyword evidence="3" id="KW-0808">Transferase</keyword>
<dbReference type="KEGG" id="tfr:BR63_00910"/>
<dbReference type="Gene3D" id="3.40.50.2000">
    <property type="entry name" value="Glycogen Phosphorylase B"/>
    <property type="match status" value="2"/>
</dbReference>
<dbReference type="CDD" id="cd03801">
    <property type="entry name" value="GT4_PimA-like"/>
    <property type="match status" value="1"/>
</dbReference>
<dbReference type="InterPro" id="IPR028098">
    <property type="entry name" value="Glyco_trans_4-like_N"/>
</dbReference>
<evidence type="ECO:0000313" key="4">
    <source>
        <dbReference type="Proteomes" id="UP000515847"/>
    </source>
</evidence>
<dbReference type="Pfam" id="PF00534">
    <property type="entry name" value="Glycos_transf_1"/>
    <property type="match status" value="1"/>
</dbReference>
<dbReference type="OrthoDB" id="9795068at2"/>
<proteinExistence type="predicted"/>
<dbReference type="AlphaFoldDB" id="A0A7G6DYV1"/>
<name>A0A7G6DYV1_THEFR</name>
<dbReference type="PANTHER" id="PTHR45947:SF3">
    <property type="entry name" value="SULFOQUINOVOSYL TRANSFERASE SQD2"/>
    <property type="match status" value="1"/>
</dbReference>
<dbReference type="InterPro" id="IPR001296">
    <property type="entry name" value="Glyco_trans_1"/>
</dbReference>
<dbReference type="RefSeq" id="WP_034424612.1">
    <property type="nucleotide sequence ID" value="NZ_CP045798.1"/>
</dbReference>
<dbReference type="Pfam" id="PF13439">
    <property type="entry name" value="Glyco_transf_4"/>
    <property type="match status" value="1"/>
</dbReference>
<dbReference type="InterPro" id="IPR050194">
    <property type="entry name" value="Glycosyltransferase_grp1"/>
</dbReference>
<protein>
    <submittedName>
        <fullName evidence="3">Glycosyltransferase</fullName>
    </submittedName>
</protein>
<organism evidence="3 4">
    <name type="scientific">Thermanaerosceptrum fracticalcis</name>
    <dbReference type="NCBI Taxonomy" id="1712410"/>
    <lineage>
        <taxon>Bacteria</taxon>
        <taxon>Bacillati</taxon>
        <taxon>Bacillota</taxon>
        <taxon>Clostridia</taxon>
        <taxon>Eubacteriales</taxon>
        <taxon>Peptococcaceae</taxon>
        <taxon>Thermanaerosceptrum</taxon>
    </lineage>
</organism>
<dbReference type="Proteomes" id="UP000515847">
    <property type="component" value="Chromosome"/>
</dbReference>
<sequence>MKILTLTWEFPPRTVGGLARHVAGLSQALGQEGWEVEVITPGEAKNDSGRPRGGVSFHPVQPYALPSLNFITDIQHLNYSLLEEAVRLINASEDIALLHAHDWLVAFAARALKHIYRLPLVCTIHATEYGRNQGLHSELQHYISSVEWWLTYESWRVIVCSQSMKDEVGFIFQTPADKMRVIPNAIELSEFTFDPQKAPSRQNFALPEEKIVFYIGRMVPEKGVQTLLQAVPGILREVPEAKFILAGKGPYEEELKRMSREMGLEHKVQFIGYIEDTVRNALYNYAELAVFPSLYEPFGIVALEGMATGTPIVVSDTGGLREIVKHEKNGLLFPPGDGNALARQIIRLLKESGLAKRLAENAYHYVLRDYTWSGVAQKTLGVYQEILEESGKSQWQPYFVNKINANDVLGRYDY</sequence>
<feature type="domain" description="Glycosyltransferase subfamily 4-like N-terminal" evidence="2">
    <location>
        <begin position="15"/>
        <end position="189"/>
    </location>
</feature>
<gene>
    <name evidence="3" type="ORF">BR63_00910</name>
</gene>
<dbReference type="EMBL" id="CP045798">
    <property type="protein sequence ID" value="QNB45005.1"/>
    <property type="molecule type" value="Genomic_DNA"/>
</dbReference>
<feature type="domain" description="Glycosyl transferase family 1" evidence="1">
    <location>
        <begin position="202"/>
        <end position="364"/>
    </location>
</feature>
<accession>A0A7G6DYV1</accession>
<dbReference type="SUPFAM" id="SSF53756">
    <property type="entry name" value="UDP-Glycosyltransferase/glycogen phosphorylase"/>
    <property type="match status" value="1"/>
</dbReference>
<evidence type="ECO:0000313" key="3">
    <source>
        <dbReference type="EMBL" id="QNB45005.1"/>
    </source>
</evidence>
<reference evidence="3 4" key="1">
    <citation type="journal article" date="2019" name="Front. Microbiol.">
        <title>Thermoanaerosceptrum fracticalcis gen. nov. sp. nov., a Novel Fumarate-Fermenting Microorganism From a Deep Fractured Carbonate Aquifer of the US Great Basin.</title>
        <authorList>
            <person name="Hamilton-Brehm S.D."/>
            <person name="Stewart L.E."/>
            <person name="Zavarin M."/>
            <person name="Caldwell M."/>
            <person name="Lawson P.A."/>
            <person name="Onstott T.C."/>
            <person name="Grzymski J."/>
            <person name="Neveux I."/>
            <person name="Lollar B.S."/>
            <person name="Russell C.E."/>
            <person name="Moser D.P."/>
        </authorList>
    </citation>
    <scope>NUCLEOTIDE SEQUENCE [LARGE SCALE GENOMIC DNA]</scope>
    <source>
        <strain evidence="3 4">DRI-13</strain>
    </source>
</reference>